<dbReference type="AlphaFoldDB" id="A0A8S4QWY6"/>
<accession>A0A8S4QWY6</accession>
<name>A0A8S4QWY6_9NEOP</name>
<feature type="non-terminal residue" evidence="2">
    <location>
        <position position="1"/>
    </location>
</feature>
<evidence type="ECO:0000313" key="2">
    <source>
        <dbReference type="EMBL" id="CAH2220379.1"/>
    </source>
</evidence>
<dbReference type="PANTHER" id="PTHR11607:SF70">
    <property type="entry name" value="ALPHA-MANNOSIDASE"/>
    <property type="match status" value="1"/>
</dbReference>
<organism evidence="2 3">
    <name type="scientific">Pararge aegeria aegeria</name>
    <dbReference type="NCBI Taxonomy" id="348720"/>
    <lineage>
        <taxon>Eukaryota</taxon>
        <taxon>Metazoa</taxon>
        <taxon>Ecdysozoa</taxon>
        <taxon>Arthropoda</taxon>
        <taxon>Hexapoda</taxon>
        <taxon>Insecta</taxon>
        <taxon>Pterygota</taxon>
        <taxon>Neoptera</taxon>
        <taxon>Endopterygota</taxon>
        <taxon>Lepidoptera</taxon>
        <taxon>Glossata</taxon>
        <taxon>Ditrysia</taxon>
        <taxon>Papilionoidea</taxon>
        <taxon>Nymphalidae</taxon>
        <taxon>Satyrinae</taxon>
        <taxon>Satyrini</taxon>
        <taxon>Parargina</taxon>
        <taxon>Pararge</taxon>
    </lineage>
</organism>
<dbReference type="Gene3D" id="3.20.110.10">
    <property type="entry name" value="Glycoside hydrolase 38, N terminal domain"/>
    <property type="match status" value="1"/>
</dbReference>
<dbReference type="InterPro" id="IPR011330">
    <property type="entry name" value="Glyco_hydro/deAcase_b/a-brl"/>
</dbReference>
<dbReference type="PANTHER" id="PTHR11607">
    <property type="entry name" value="ALPHA-MANNOSIDASE"/>
    <property type="match status" value="1"/>
</dbReference>
<keyword evidence="3" id="KW-1185">Reference proteome</keyword>
<feature type="domain" description="Glycoside hydrolase family 38 N-terminal" evidence="1">
    <location>
        <begin position="1"/>
        <end position="279"/>
    </location>
</feature>
<gene>
    <name evidence="2" type="primary">jg802</name>
    <name evidence="2" type="ORF">PAEG_LOCUS6582</name>
</gene>
<protein>
    <submittedName>
        <fullName evidence="2">Jg802 protein</fullName>
    </submittedName>
</protein>
<dbReference type="GO" id="GO:0006491">
    <property type="term" value="P:N-glycan processing"/>
    <property type="evidence" value="ECO:0007669"/>
    <property type="project" value="TreeGrafter"/>
</dbReference>
<evidence type="ECO:0000259" key="1">
    <source>
        <dbReference type="Pfam" id="PF01074"/>
    </source>
</evidence>
<dbReference type="InterPro" id="IPR027291">
    <property type="entry name" value="Glyco_hydro_38_N_sf"/>
</dbReference>
<proteinExistence type="predicted"/>
<dbReference type="Pfam" id="PF01074">
    <property type="entry name" value="Glyco_hydro_38N"/>
    <property type="match status" value="1"/>
</dbReference>
<dbReference type="SUPFAM" id="SSF88713">
    <property type="entry name" value="Glycoside hydrolase/deacetylase"/>
    <property type="match status" value="1"/>
</dbReference>
<dbReference type="Proteomes" id="UP000838756">
    <property type="component" value="Unassembled WGS sequence"/>
</dbReference>
<evidence type="ECO:0000313" key="3">
    <source>
        <dbReference type="Proteomes" id="UP000838756"/>
    </source>
</evidence>
<dbReference type="EMBL" id="CAKXAJ010020098">
    <property type="protein sequence ID" value="CAH2220379.1"/>
    <property type="molecule type" value="Genomic_DNA"/>
</dbReference>
<dbReference type="GO" id="GO:0000139">
    <property type="term" value="C:Golgi membrane"/>
    <property type="evidence" value="ECO:0007669"/>
    <property type="project" value="TreeGrafter"/>
</dbReference>
<reference evidence="2" key="1">
    <citation type="submission" date="2022-03" db="EMBL/GenBank/DDBJ databases">
        <authorList>
            <person name="Lindestad O."/>
        </authorList>
    </citation>
    <scope>NUCLEOTIDE SEQUENCE</scope>
</reference>
<dbReference type="GO" id="GO:0006013">
    <property type="term" value="P:mannose metabolic process"/>
    <property type="evidence" value="ECO:0007669"/>
    <property type="project" value="InterPro"/>
</dbReference>
<dbReference type="GO" id="GO:0004559">
    <property type="term" value="F:alpha-mannosidase activity"/>
    <property type="evidence" value="ECO:0007669"/>
    <property type="project" value="InterPro"/>
</dbReference>
<sequence>MTFIWTEISFLNAWWERAHPVKQKAFKKLIKEGRLEITAGGWVMPDEACTHIYALVDQFIEGHSWVKANLGIAPKTGWSIDPFGHGPTVPYLLEQSGLEGTIIQRIHYAWKQWLAQRQIEEFYWTTGWSQHKPSLIVHNMPFDIYSIKSTCGPHPAVCIGFDFRKIPGEYTEYTAKYEEITEHNLPSKSKALIEQYERIGSLTPHNVILVPLGDDFRYEYGIEFDAQYTNYMKMFTHINNHKELFNADVSFGTPLDYFNAMKERHTDIPTLKGDFFVYSDIFSE</sequence>
<dbReference type="InterPro" id="IPR050843">
    <property type="entry name" value="Glycosyl_Hydrlase_38"/>
</dbReference>
<dbReference type="InterPro" id="IPR000602">
    <property type="entry name" value="Glyco_hydro_38_N"/>
</dbReference>
<dbReference type="OrthoDB" id="10261055at2759"/>
<comment type="caution">
    <text evidence="2">The sequence shown here is derived from an EMBL/GenBank/DDBJ whole genome shotgun (WGS) entry which is preliminary data.</text>
</comment>